<dbReference type="EMBL" id="JATAAI010000060">
    <property type="protein sequence ID" value="KAK1732701.1"/>
    <property type="molecule type" value="Genomic_DNA"/>
</dbReference>
<evidence type="ECO:0000259" key="7">
    <source>
        <dbReference type="Pfam" id="PF25121"/>
    </source>
</evidence>
<evidence type="ECO:0000256" key="4">
    <source>
        <dbReference type="ARBA" id="ARBA00023242"/>
    </source>
</evidence>
<feature type="region of interest" description="Disordered" evidence="5">
    <location>
        <begin position="1"/>
        <end position="226"/>
    </location>
</feature>
<feature type="compositionally biased region" description="Basic and acidic residues" evidence="5">
    <location>
        <begin position="138"/>
        <end position="156"/>
    </location>
</feature>
<dbReference type="InterPro" id="IPR012580">
    <property type="entry name" value="NUC153"/>
</dbReference>
<dbReference type="InterPro" id="IPR056750">
    <property type="entry name" value="RRM_ESF1"/>
</dbReference>
<feature type="compositionally biased region" description="Acidic residues" evidence="5">
    <location>
        <begin position="668"/>
        <end position="679"/>
    </location>
</feature>
<accession>A0AAD9D3M3</accession>
<evidence type="ECO:0000256" key="5">
    <source>
        <dbReference type="SAM" id="MobiDB-lite"/>
    </source>
</evidence>
<feature type="compositionally biased region" description="Acidic residues" evidence="5">
    <location>
        <begin position="128"/>
        <end position="137"/>
    </location>
</feature>
<protein>
    <submittedName>
        <fullName evidence="8">Pre-rRNA-processing protein ESF1</fullName>
    </submittedName>
</protein>
<dbReference type="GO" id="GO:0005730">
    <property type="term" value="C:nucleolus"/>
    <property type="evidence" value="ECO:0007669"/>
    <property type="project" value="UniProtKB-SubCell"/>
</dbReference>
<comment type="similarity">
    <text evidence="2">Belongs to the ESF1 family.</text>
</comment>
<feature type="region of interest" description="Disordered" evidence="5">
    <location>
        <begin position="825"/>
        <end position="918"/>
    </location>
</feature>
<feature type="compositionally biased region" description="Acidic residues" evidence="5">
    <location>
        <begin position="539"/>
        <end position="550"/>
    </location>
</feature>
<feature type="compositionally biased region" description="Basic residues" evidence="5">
    <location>
        <begin position="723"/>
        <end position="732"/>
    </location>
</feature>
<feature type="compositionally biased region" description="Basic and acidic residues" evidence="5">
    <location>
        <begin position="281"/>
        <end position="310"/>
    </location>
</feature>
<gene>
    <name evidence="8" type="ORF">QTG54_016600</name>
</gene>
<comment type="subcellular location">
    <subcellularLocation>
        <location evidence="1">Nucleus</location>
        <location evidence="1">Nucleolus</location>
    </subcellularLocation>
</comment>
<feature type="domain" description="ESF1 RRM" evidence="7">
    <location>
        <begin position="386"/>
        <end position="456"/>
    </location>
</feature>
<feature type="region of interest" description="Disordered" evidence="5">
    <location>
        <begin position="532"/>
        <end position="750"/>
    </location>
</feature>
<reference evidence="8" key="1">
    <citation type="submission" date="2023-06" db="EMBL/GenBank/DDBJ databases">
        <title>Survivors Of The Sea: Transcriptome response of Skeletonema marinoi to long-term dormancy.</title>
        <authorList>
            <person name="Pinder M.I.M."/>
            <person name="Kourtchenko O."/>
            <person name="Robertson E.K."/>
            <person name="Larsson T."/>
            <person name="Maumus F."/>
            <person name="Osuna-Cruz C.M."/>
            <person name="Vancaester E."/>
            <person name="Stenow R."/>
            <person name="Vandepoele K."/>
            <person name="Ploug H."/>
            <person name="Bruchert V."/>
            <person name="Godhe A."/>
            <person name="Topel M."/>
        </authorList>
    </citation>
    <scope>NUCLEOTIDE SEQUENCE</scope>
    <source>
        <strain evidence="8">R05AC</strain>
    </source>
</reference>
<feature type="compositionally biased region" description="Acidic residues" evidence="5">
    <location>
        <begin position="174"/>
        <end position="194"/>
    </location>
</feature>
<evidence type="ECO:0000256" key="1">
    <source>
        <dbReference type="ARBA" id="ARBA00004604"/>
    </source>
</evidence>
<feature type="domain" description="ESF1 RRM" evidence="7">
    <location>
        <begin position="235"/>
        <end position="315"/>
    </location>
</feature>
<feature type="compositionally biased region" description="Basic and acidic residues" evidence="5">
    <location>
        <begin position="857"/>
        <end position="879"/>
    </location>
</feature>
<feature type="compositionally biased region" description="Polar residues" evidence="5">
    <location>
        <begin position="880"/>
        <end position="890"/>
    </location>
</feature>
<dbReference type="Pfam" id="PF08159">
    <property type="entry name" value="NUC153"/>
    <property type="match status" value="1"/>
</dbReference>
<evidence type="ECO:0000259" key="6">
    <source>
        <dbReference type="Pfam" id="PF08159"/>
    </source>
</evidence>
<dbReference type="GO" id="GO:0003723">
    <property type="term" value="F:RNA binding"/>
    <property type="evidence" value="ECO:0007669"/>
    <property type="project" value="TreeGrafter"/>
</dbReference>
<feature type="compositionally biased region" description="Basic residues" evidence="5">
    <location>
        <begin position="114"/>
        <end position="123"/>
    </location>
</feature>
<evidence type="ECO:0000313" key="9">
    <source>
        <dbReference type="Proteomes" id="UP001224775"/>
    </source>
</evidence>
<evidence type="ECO:0000256" key="2">
    <source>
        <dbReference type="ARBA" id="ARBA00009087"/>
    </source>
</evidence>
<keyword evidence="9" id="KW-1185">Reference proteome</keyword>
<organism evidence="8 9">
    <name type="scientific">Skeletonema marinoi</name>
    <dbReference type="NCBI Taxonomy" id="267567"/>
    <lineage>
        <taxon>Eukaryota</taxon>
        <taxon>Sar</taxon>
        <taxon>Stramenopiles</taxon>
        <taxon>Ochrophyta</taxon>
        <taxon>Bacillariophyta</taxon>
        <taxon>Coscinodiscophyceae</taxon>
        <taxon>Thalassiosirophycidae</taxon>
        <taxon>Thalassiosirales</taxon>
        <taxon>Skeletonemataceae</taxon>
        <taxon>Skeletonema</taxon>
        <taxon>Skeletonema marinoi-dohrnii complex</taxon>
    </lineage>
</organism>
<dbReference type="PANTHER" id="PTHR12202:SF0">
    <property type="entry name" value="ESF1 HOMOLOG"/>
    <property type="match status" value="1"/>
</dbReference>
<proteinExistence type="inferred from homology"/>
<dbReference type="Proteomes" id="UP001224775">
    <property type="component" value="Unassembled WGS sequence"/>
</dbReference>
<feature type="compositionally biased region" description="Polar residues" evidence="5">
    <location>
        <begin position="1"/>
        <end position="12"/>
    </location>
</feature>
<evidence type="ECO:0000313" key="8">
    <source>
        <dbReference type="EMBL" id="KAK1732701.1"/>
    </source>
</evidence>
<evidence type="ECO:0000256" key="3">
    <source>
        <dbReference type="ARBA" id="ARBA00023054"/>
    </source>
</evidence>
<dbReference type="Pfam" id="PF25121">
    <property type="entry name" value="RRM_ESF1"/>
    <property type="match status" value="2"/>
</dbReference>
<dbReference type="AlphaFoldDB" id="A0AAD9D3M3"/>
<feature type="region of interest" description="Disordered" evidence="5">
    <location>
        <begin position="281"/>
        <end position="402"/>
    </location>
</feature>
<feature type="compositionally biased region" description="Polar residues" evidence="5">
    <location>
        <begin position="59"/>
        <end position="69"/>
    </location>
</feature>
<feature type="domain" description="NUC153" evidence="6">
    <location>
        <begin position="811"/>
        <end position="841"/>
    </location>
</feature>
<feature type="compositionally biased region" description="Acidic residues" evidence="5">
    <location>
        <begin position="346"/>
        <end position="366"/>
    </location>
</feature>
<dbReference type="GO" id="GO:0006364">
    <property type="term" value="P:rRNA processing"/>
    <property type="evidence" value="ECO:0007669"/>
    <property type="project" value="InterPro"/>
</dbReference>
<keyword evidence="4" id="KW-0539">Nucleus</keyword>
<dbReference type="InterPro" id="IPR039754">
    <property type="entry name" value="Esf1"/>
</dbReference>
<dbReference type="PANTHER" id="PTHR12202">
    <property type="entry name" value="ESF1 HOMOLOG"/>
    <property type="match status" value="1"/>
</dbReference>
<sequence>MKKKGGSNNSNDEIVDERFLAATNRPQFRSGGGRRRHKSNSSDHDGKTTSNDDNDNNKQGESSGTLHSTNVDDDNTDGFGESLTQAIRSDDRFSEALTNSDKFGCVPGMDKYGRKIKKSKKKSRRDDDDSGDDGESGDEQKEQAKKKDNAPMDMESRIAYLNALSRGDISASSSEEEDDDDDSSDDDNDDDDDSSTSSTNIHGQAGVFDPTYNQLPGDYQQGDYQQELTTDPTPYLCILNLDWEHTRAVDVYAMLHSFCPPGTLKRVDIYPSDFGREMMEKERVEGPSGLWKKDWKQKNKKSDGDDGNHVEEDDDSSSSSDEDSSSSGEKVSGAAAQDGNISEQHNDDDESDSDEDNDEEEEDILNLDEATAKLYSHFPPQSEVMKNSQLQTEEEEEEGFDREKLRAYEASKLRYYFAIATFSNASAAEPVYENVDGMEMEHSAAEIDVRALPVDQYDETIEGRELHDSCNHLPGKYAPPDNVVTALRQSKVTCSWERGDSRREKALTKWGIAKDAWDAMNEGDDIKFYLASDNSSAGEESDDDGDGDLETETKSRKMRALLGLSGSEDEDDAASDNDGSSDGSDEDAGKNAESLEASSESESEDEAEAKTKQVTFTPGKKNLEEKIRSKLNGETAELTPFQKYLEKRKEKRRERRQAARKKGKGMESDSEEEVGEDDAIYGVDPEFGVAKFSDEESVDSADIGKADGDDDDDFFLEDAKSSSQKKKGKKPKGKDEEAKAGKNNRMASTKEELELLIAGDDDEEDAKDFDMRGLEKLEKHANKKLRGKRKRQLENLAANVSGQGFQVDTKDDRFSALLEGIDDRFGIDRTNPAFKETTAMKTLLQEQSKRRKKNRGKSNEKASDKSKQQQHQADGKGGNKNDSWVESSSGAMELSSLVKSLQTKVKSTDKPKKKKLRQ</sequence>
<keyword evidence="3" id="KW-0175">Coiled coil</keyword>
<feature type="compositionally biased region" description="Acidic residues" evidence="5">
    <location>
        <begin position="311"/>
        <end position="324"/>
    </location>
</feature>
<feature type="compositionally biased region" description="Basic residues" evidence="5">
    <location>
        <begin position="649"/>
        <end position="663"/>
    </location>
</feature>
<name>A0AAD9D3M3_9STRA</name>
<comment type="caution">
    <text evidence="8">The sequence shown here is derived from an EMBL/GenBank/DDBJ whole genome shotgun (WGS) entry which is preliminary data.</text>
</comment>